<dbReference type="AlphaFoldDB" id="A0A915ETR6"/>
<dbReference type="WBParaSite" id="jg9431">
    <property type="protein sequence ID" value="jg9431"/>
    <property type="gene ID" value="jg9431"/>
</dbReference>
<organism evidence="1 2">
    <name type="scientific">Ditylenchus dipsaci</name>
    <dbReference type="NCBI Taxonomy" id="166011"/>
    <lineage>
        <taxon>Eukaryota</taxon>
        <taxon>Metazoa</taxon>
        <taxon>Ecdysozoa</taxon>
        <taxon>Nematoda</taxon>
        <taxon>Chromadorea</taxon>
        <taxon>Rhabditida</taxon>
        <taxon>Tylenchina</taxon>
        <taxon>Tylenchomorpha</taxon>
        <taxon>Sphaerularioidea</taxon>
        <taxon>Anguinidae</taxon>
        <taxon>Anguininae</taxon>
        <taxon>Ditylenchus</taxon>
    </lineage>
</organism>
<dbReference type="Proteomes" id="UP000887574">
    <property type="component" value="Unplaced"/>
</dbReference>
<evidence type="ECO:0000313" key="2">
    <source>
        <dbReference type="WBParaSite" id="jg9431"/>
    </source>
</evidence>
<keyword evidence="1" id="KW-1185">Reference proteome</keyword>
<name>A0A915ETR6_9BILA</name>
<protein>
    <submittedName>
        <fullName evidence="2">MULE transposase domain-containing protein</fullName>
    </submittedName>
</protein>
<sequence length="239" mass="28372">MFDIVYFICTKTVKNRGGNYRHCKGRGFMKQDQHFFYLTKLHSHDAKKNDFEMRQRLSTGFIVAEAAPISKTKSILRSIKHAARRSLISALSKDESISRQIRRKKYKINSRTIDCKRAREMFIPYESQQTVESQQFMVYDSRMTEPDLSWIIVWRSQFEHQLLQRTSLVAYDATYAKTPRGFYQYFTLHAYIDERLLPVAFVWMTNKDKLTYTRVFQETFSLPAENYSVIFTCQVKSIL</sequence>
<reference evidence="2" key="1">
    <citation type="submission" date="2022-11" db="UniProtKB">
        <authorList>
            <consortium name="WormBaseParasite"/>
        </authorList>
    </citation>
    <scope>IDENTIFICATION</scope>
</reference>
<evidence type="ECO:0000313" key="1">
    <source>
        <dbReference type="Proteomes" id="UP000887574"/>
    </source>
</evidence>
<accession>A0A915ETR6</accession>
<proteinExistence type="predicted"/>